<name>D1Z228_METPS</name>
<proteinExistence type="predicted"/>
<gene>
    <name evidence="3" type="ordered locus">MCP_2678</name>
</gene>
<evidence type="ECO:0000256" key="1">
    <source>
        <dbReference type="SAM" id="Phobius"/>
    </source>
</evidence>
<organism evidence="3 4">
    <name type="scientific">Methanocella paludicola (strain DSM 17711 / JCM 13418 / NBRC 101707 / SANAE)</name>
    <dbReference type="NCBI Taxonomy" id="304371"/>
    <lineage>
        <taxon>Archaea</taxon>
        <taxon>Methanobacteriati</taxon>
        <taxon>Methanobacteriota</taxon>
        <taxon>Stenosarchaea group</taxon>
        <taxon>Methanomicrobia</taxon>
        <taxon>Methanocellales</taxon>
        <taxon>Methanocellaceae</taxon>
        <taxon>Methanocella</taxon>
    </lineage>
</organism>
<dbReference type="Pfam" id="PF14257">
    <property type="entry name" value="DUF4349"/>
    <property type="match status" value="1"/>
</dbReference>
<dbReference type="InParanoid" id="D1Z228"/>
<reference evidence="3 4" key="1">
    <citation type="journal article" date="2007" name="Appl. Environ. Microbiol.">
        <title>Isolation of key methanogens for global methane emission from rice paddy fields: a novel isolate affiliated with the clone cluster rice cluster I.</title>
        <authorList>
            <person name="Sakai S."/>
            <person name="Imachi H."/>
            <person name="Sekiguchi Y."/>
            <person name="Ohashi A."/>
            <person name="Harada H."/>
            <person name="Kamagata Y."/>
        </authorList>
    </citation>
    <scope>NUCLEOTIDE SEQUENCE [LARGE SCALE GENOMIC DNA]</scope>
    <source>
        <strain evidence="4">DSM 17711 / JCM 13418 / NBRC 101707 / SANAE</strain>
    </source>
</reference>
<keyword evidence="1" id="KW-0472">Membrane</keyword>
<keyword evidence="1" id="KW-0812">Transmembrane</keyword>
<feature type="transmembrane region" description="Helical" evidence="1">
    <location>
        <begin position="278"/>
        <end position="301"/>
    </location>
</feature>
<accession>D1Z228</accession>
<keyword evidence="1" id="KW-1133">Transmembrane helix</keyword>
<keyword evidence="4" id="KW-1185">Reference proteome</keyword>
<dbReference type="eggNOG" id="arCOG04609">
    <property type="taxonomic scope" value="Archaea"/>
</dbReference>
<feature type="domain" description="DUF4349" evidence="2">
    <location>
        <begin position="88"/>
        <end position="293"/>
    </location>
</feature>
<dbReference type="KEGG" id="mpd:MCP_2678"/>
<dbReference type="AlphaFoldDB" id="D1Z228"/>
<reference evidence="3 4" key="2">
    <citation type="journal article" date="2008" name="Int. J. Syst. Evol. Microbiol.">
        <title>Methanocella paludicola gen. nov., sp. nov., a methane-producing archaeon, the first isolate of the lineage 'Rice Cluster I', and proposal of the new archaeal order Methanocellales ord. nov.</title>
        <authorList>
            <person name="Sakai S."/>
            <person name="Imachi H."/>
            <person name="Hanada S."/>
            <person name="Ohashi A."/>
            <person name="Harada H."/>
            <person name="Kamagata Y."/>
        </authorList>
    </citation>
    <scope>NUCLEOTIDE SEQUENCE [LARGE SCALE GENOMIC DNA]</scope>
    <source>
        <strain evidence="4">DSM 17711 / JCM 13418 / NBRC 101707 / SANAE</strain>
    </source>
</reference>
<sequence>MPTYGIMNTHLPVKKGLMALTILCIVSFVLLSGCTSGFNTPSVSTGEKGYSDGSSNYATPAYGGTQTAYATPMPASSAGNVYTNVNDRKVIMTASVSMETSEHDKVVNSIRSITTGAGGYVQSSSTWLSSTDKKQTTISIKVPAAQYESVLSQIKALGKIKSESSSGSDVTMTYIDLSARLKNLQAEEKQLTEIMGMSKNVTEILTVEKELFRVRGEIESTTQQLNYLGSQVDFSTITVTVAEPQPTVEYDWGIDTAFKEGIRAFIGMIGALIVVTGYLVPLILYLAIGLAILYFVARFLWNFYKSWKNKRAGKP</sequence>
<dbReference type="InterPro" id="IPR025645">
    <property type="entry name" value="DUF4349"/>
</dbReference>
<evidence type="ECO:0000313" key="3">
    <source>
        <dbReference type="EMBL" id="BAI62750.1"/>
    </source>
</evidence>
<dbReference type="Proteomes" id="UP000001882">
    <property type="component" value="Chromosome"/>
</dbReference>
<reference evidence="4" key="3">
    <citation type="journal article" date="2011" name="PLoS ONE">
        <title>Genome sequence of a mesophilic hydrogenotrophic methanogen Methanocella paludicola, the first cultivated representative of the order Methanocellales.</title>
        <authorList>
            <person name="Sakai S."/>
            <person name="Takaki Y."/>
            <person name="Shimamura S."/>
            <person name="Sekine M."/>
            <person name="Tajima T."/>
            <person name="Kosugi H."/>
            <person name="Ichikawa N."/>
            <person name="Tasumi E."/>
            <person name="Hiraki A.T."/>
            <person name="Shimizu A."/>
            <person name="Kato Y."/>
            <person name="Nishiko R."/>
            <person name="Mori K."/>
            <person name="Fujita N."/>
            <person name="Imachi H."/>
            <person name="Takai K."/>
        </authorList>
    </citation>
    <scope>NUCLEOTIDE SEQUENCE [LARGE SCALE GENOMIC DNA]</scope>
    <source>
        <strain evidence="4">DSM 17711 / JCM 13418 / NBRC 101707 / SANAE</strain>
    </source>
</reference>
<evidence type="ECO:0000259" key="2">
    <source>
        <dbReference type="Pfam" id="PF14257"/>
    </source>
</evidence>
<evidence type="ECO:0000313" key="4">
    <source>
        <dbReference type="Proteomes" id="UP000001882"/>
    </source>
</evidence>
<protein>
    <recommendedName>
        <fullName evidence="2">DUF4349 domain-containing protein</fullName>
    </recommendedName>
</protein>
<dbReference type="SMR" id="D1Z228"/>
<dbReference type="EMBL" id="AP011532">
    <property type="protein sequence ID" value="BAI62750.1"/>
    <property type="molecule type" value="Genomic_DNA"/>
</dbReference>